<gene>
    <name evidence="3" type="ORF">M408DRAFT_328908</name>
</gene>
<dbReference type="GO" id="GO:0097255">
    <property type="term" value="C:R2TP complex"/>
    <property type="evidence" value="ECO:0007669"/>
    <property type="project" value="TreeGrafter"/>
</dbReference>
<evidence type="ECO:0000313" key="3">
    <source>
        <dbReference type="EMBL" id="KIM29223.1"/>
    </source>
</evidence>
<proteinExistence type="inferred from homology"/>
<dbReference type="GO" id="GO:0000492">
    <property type="term" value="P:box C/D snoRNP assembly"/>
    <property type="evidence" value="ECO:0007669"/>
    <property type="project" value="TreeGrafter"/>
</dbReference>
<dbReference type="HOGENOM" id="CLU_062696_0_0_1"/>
<dbReference type="Pfam" id="PF08190">
    <property type="entry name" value="PIH1"/>
    <property type="match status" value="1"/>
</dbReference>
<reference evidence="3 4" key="1">
    <citation type="submission" date="2014-04" db="EMBL/GenBank/DDBJ databases">
        <authorList>
            <consortium name="DOE Joint Genome Institute"/>
            <person name="Kuo A."/>
            <person name="Zuccaro A."/>
            <person name="Kohler A."/>
            <person name="Nagy L.G."/>
            <person name="Floudas D."/>
            <person name="Copeland A."/>
            <person name="Barry K.W."/>
            <person name="Cichocki N."/>
            <person name="Veneault-Fourrey C."/>
            <person name="LaButti K."/>
            <person name="Lindquist E.A."/>
            <person name="Lipzen A."/>
            <person name="Lundell T."/>
            <person name="Morin E."/>
            <person name="Murat C."/>
            <person name="Sun H."/>
            <person name="Tunlid A."/>
            <person name="Henrissat B."/>
            <person name="Grigoriev I.V."/>
            <person name="Hibbett D.S."/>
            <person name="Martin F."/>
            <person name="Nordberg H.P."/>
            <person name="Cantor M.N."/>
            <person name="Hua S.X."/>
        </authorList>
    </citation>
    <scope>NUCLEOTIDE SEQUENCE [LARGE SCALE GENOMIC DNA]</scope>
    <source>
        <strain evidence="3 4">MAFF 305830</strain>
    </source>
</reference>
<dbReference type="GO" id="GO:1990904">
    <property type="term" value="C:ribonucleoprotein complex"/>
    <property type="evidence" value="ECO:0007669"/>
    <property type="project" value="TreeGrafter"/>
</dbReference>
<comment type="similarity">
    <text evidence="1">Belongs to the PIH1 family.</text>
</comment>
<dbReference type="InterPro" id="IPR012981">
    <property type="entry name" value="PIH1_N"/>
</dbReference>
<name>A0A0C2WSW4_SERVB</name>
<dbReference type="Proteomes" id="UP000054097">
    <property type="component" value="Unassembled WGS sequence"/>
</dbReference>
<dbReference type="GO" id="GO:0005737">
    <property type="term" value="C:cytoplasm"/>
    <property type="evidence" value="ECO:0007669"/>
    <property type="project" value="TreeGrafter"/>
</dbReference>
<dbReference type="InterPro" id="IPR050734">
    <property type="entry name" value="PIH1/Kintoun_subfamily"/>
</dbReference>
<dbReference type="PANTHER" id="PTHR22997:SF0">
    <property type="entry name" value="PIH1 DOMAIN-CONTAINING PROTEIN 1"/>
    <property type="match status" value="1"/>
</dbReference>
<sequence>MATEPRLIKPLPWFVIKTRLLDPAPNGSKIFLNVCTEDAIPAPPEATDDTLGRIIAAENVKDLENYFIPIVLSDLRDEKDKAGSPCKVCDCVVHPSVREITERLPDYRTLLIAIILDQADSYYNWNLSREITIPNMQSKGKLKERTAQLPLQTEPIPETPRYRQELVSISGEELVSIVLSVPKLNKTILSRSALDVESKRIILDCRPPYTLDIVLDMAPKGINVDKATAKWLVQQQQLVIQAPLLK</sequence>
<accession>A0A0C2WSW4</accession>
<evidence type="ECO:0000313" key="4">
    <source>
        <dbReference type="Proteomes" id="UP000054097"/>
    </source>
</evidence>
<protein>
    <recommendedName>
        <fullName evidence="2">PIH1 N-terminal domain-containing protein</fullName>
    </recommendedName>
</protein>
<keyword evidence="4" id="KW-1185">Reference proteome</keyword>
<dbReference type="OrthoDB" id="5135119at2759"/>
<dbReference type="STRING" id="933852.A0A0C2WSW4"/>
<evidence type="ECO:0000256" key="1">
    <source>
        <dbReference type="ARBA" id="ARBA00008511"/>
    </source>
</evidence>
<reference evidence="4" key="2">
    <citation type="submission" date="2015-01" db="EMBL/GenBank/DDBJ databases">
        <title>Evolutionary Origins and Diversification of the Mycorrhizal Mutualists.</title>
        <authorList>
            <consortium name="DOE Joint Genome Institute"/>
            <consortium name="Mycorrhizal Genomics Consortium"/>
            <person name="Kohler A."/>
            <person name="Kuo A."/>
            <person name="Nagy L.G."/>
            <person name="Floudas D."/>
            <person name="Copeland A."/>
            <person name="Barry K.W."/>
            <person name="Cichocki N."/>
            <person name="Veneault-Fourrey C."/>
            <person name="LaButti K."/>
            <person name="Lindquist E.A."/>
            <person name="Lipzen A."/>
            <person name="Lundell T."/>
            <person name="Morin E."/>
            <person name="Murat C."/>
            <person name="Riley R."/>
            <person name="Ohm R."/>
            <person name="Sun H."/>
            <person name="Tunlid A."/>
            <person name="Henrissat B."/>
            <person name="Grigoriev I.V."/>
            <person name="Hibbett D.S."/>
            <person name="Martin F."/>
        </authorList>
    </citation>
    <scope>NUCLEOTIDE SEQUENCE [LARGE SCALE GENOMIC DNA]</scope>
    <source>
        <strain evidence="4">MAFF 305830</strain>
    </source>
</reference>
<dbReference type="GO" id="GO:0006364">
    <property type="term" value="P:rRNA processing"/>
    <property type="evidence" value="ECO:0007669"/>
    <property type="project" value="TreeGrafter"/>
</dbReference>
<dbReference type="EMBL" id="KN824289">
    <property type="protein sequence ID" value="KIM29223.1"/>
    <property type="molecule type" value="Genomic_DNA"/>
</dbReference>
<evidence type="ECO:0000259" key="2">
    <source>
        <dbReference type="Pfam" id="PF08190"/>
    </source>
</evidence>
<dbReference type="PANTHER" id="PTHR22997">
    <property type="entry name" value="PIH1 DOMAIN-CONTAINING PROTEIN 1"/>
    <property type="match status" value="1"/>
</dbReference>
<organism evidence="3 4">
    <name type="scientific">Serendipita vermifera MAFF 305830</name>
    <dbReference type="NCBI Taxonomy" id="933852"/>
    <lineage>
        <taxon>Eukaryota</taxon>
        <taxon>Fungi</taxon>
        <taxon>Dikarya</taxon>
        <taxon>Basidiomycota</taxon>
        <taxon>Agaricomycotina</taxon>
        <taxon>Agaricomycetes</taxon>
        <taxon>Sebacinales</taxon>
        <taxon>Serendipitaceae</taxon>
        <taxon>Serendipita</taxon>
    </lineage>
</organism>
<dbReference type="AlphaFoldDB" id="A0A0C2WSW4"/>
<feature type="domain" description="PIH1 N-terminal" evidence="2">
    <location>
        <begin position="6"/>
        <end position="147"/>
    </location>
</feature>